<proteinExistence type="inferred from homology"/>
<dbReference type="PROSITE" id="PS00437">
    <property type="entry name" value="CATALASE_1"/>
    <property type="match status" value="1"/>
</dbReference>
<keyword evidence="16" id="KW-1185">Reference proteome</keyword>
<dbReference type="InterPro" id="IPR011614">
    <property type="entry name" value="Catalase_core"/>
</dbReference>
<evidence type="ECO:0000256" key="2">
    <source>
        <dbReference type="ARBA" id="ARBA00012314"/>
    </source>
</evidence>
<dbReference type="Pfam" id="PF00199">
    <property type="entry name" value="Catalase"/>
    <property type="match status" value="1"/>
</dbReference>
<dbReference type="InterPro" id="IPR024711">
    <property type="entry name" value="Catalase_clade1/3"/>
</dbReference>
<feature type="active site" evidence="10">
    <location>
        <position position="56"/>
    </location>
</feature>
<dbReference type="SMART" id="SM01060">
    <property type="entry name" value="Catalase"/>
    <property type="match status" value="1"/>
</dbReference>
<dbReference type="PANTHER" id="PTHR11465:SF61">
    <property type="entry name" value="CATALASE"/>
    <property type="match status" value="1"/>
</dbReference>
<dbReference type="GO" id="GO:0042744">
    <property type="term" value="P:hydrogen peroxide catabolic process"/>
    <property type="evidence" value="ECO:0007669"/>
    <property type="project" value="UniProtKB-KW"/>
</dbReference>
<dbReference type="GO" id="GO:0020037">
    <property type="term" value="F:heme binding"/>
    <property type="evidence" value="ECO:0007669"/>
    <property type="project" value="InterPro"/>
</dbReference>
<gene>
    <name evidence="15" type="primary">katA</name>
    <name evidence="15" type="ORF">GCM10010978_19520</name>
</gene>
<dbReference type="RefSeq" id="WP_188392222.1">
    <property type="nucleotide sequence ID" value="NZ_BMEV01000034.1"/>
</dbReference>
<dbReference type="PRINTS" id="PR00067">
    <property type="entry name" value="CATALASE"/>
</dbReference>
<evidence type="ECO:0000313" key="15">
    <source>
        <dbReference type="EMBL" id="GFZ78060.1"/>
    </source>
</evidence>
<reference evidence="15" key="2">
    <citation type="submission" date="2020-09" db="EMBL/GenBank/DDBJ databases">
        <authorList>
            <person name="Sun Q."/>
            <person name="Zhou Y."/>
        </authorList>
    </citation>
    <scope>NUCLEOTIDE SEQUENCE</scope>
    <source>
        <strain evidence="15">CGMCC 1.12360</strain>
    </source>
</reference>
<keyword evidence="6 12" id="KW-0560">Oxidoreductase</keyword>
<dbReference type="InterPro" id="IPR010582">
    <property type="entry name" value="Catalase_immune_responsive"/>
</dbReference>
<evidence type="ECO:0000256" key="4">
    <source>
        <dbReference type="ARBA" id="ARBA00022617"/>
    </source>
</evidence>
<dbReference type="AlphaFoldDB" id="A0A8J2TKY3"/>
<evidence type="ECO:0000313" key="16">
    <source>
        <dbReference type="Proteomes" id="UP000602050"/>
    </source>
</evidence>
<evidence type="ECO:0000256" key="3">
    <source>
        <dbReference type="ARBA" id="ARBA00022559"/>
    </source>
</evidence>
<evidence type="ECO:0000256" key="7">
    <source>
        <dbReference type="ARBA" id="ARBA00023004"/>
    </source>
</evidence>
<dbReference type="GO" id="GO:0004096">
    <property type="term" value="F:catalase activity"/>
    <property type="evidence" value="ECO:0007669"/>
    <property type="project" value="UniProtKB-EC"/>
</dbReference>
<keyword evidence="3 12" id="KW-0575">Peroxidase</keyword>
<dbReference type="InterPro" id="IPR018028">
    <property type="entry name" value="Catalase"/>
</dbReference>
<dbReference type="InterPro" id="IPR040333">
    <property type="entry name" value="Catalase_3"/>
</dbReference>
<evidence type="ECO:0000256" key="6">
    <source>
        <dbReference type="ARBA" id="ARBA00023002"/>
    </source>
</evidence>
<comment type="similarity">
    <text evidence="1 12">Belongs to the catalase family.</text>
</comment>
<evidence type="ECO:0000256" key="12">
    <source>
        <dbReference type="RuleBase" id="RU000498"/>
    </source>
</evidence>
<evidence type="ECO:0000256" key="9">
    <source>
        <dbReference type="ARBA" id="ARBA00049254"/>
    </source>
</evidence>
<dbReference type="InterPro" id="IPR024708">
    <property type="entry name" value="Catalase_AS"/>
</dbReference>
<evidence type="ECO:0000256" key="5">
    <source>
        <dbReference type="ARBA" id="ARBA00022723"/>
    </source>
</evidence>
<keyword evidence="8 12" id="KW-0376">Hydrogen peroxide</keyword>
<keyword evidence="7 11" id="KW-0408">Iron</keyword>
<name>A0A8J2TKY3_9BACI</name>
<accession>A0A8J2TKY3</accession>
<keyword evidence="5 11" id="KW-0479">Metal-binding</keyword>
<dbReference type="FunFam" id="2.40.180.10:FF:000001">
    <property type="entry name" value="Catalase"/>
    <property type="match status" value="1"/>
</dbReference>
<keyword evidence="4 11" id="KW-0349">Heme</keyword>
<comment type="cofactor">
    <cofactor evidence="11">
        <name>heme</name>
        <dbReference type="ChEBI" id="CHEBI:30413"/>
    </cofactor>
</comment>
<dbReference type="SUPFAM" id="SSF56634">
    <property type="entry name" value="Heme-dependent catalase-like"/>
    <property type="match status" value="1"/>
</dbReference>
<evidence type="ECO:0000256" key="10">
    <source>
        <dbReference type="PIRSR" id="PIRSR038928-1"/>
    </source>
</evidence>
<protein>
    <recommendedName>
        <fullName evidence="2 12">Catalase</fullName>
        <ecNumber evidence="2 12">1.11.1.6</ecNumber>
    </recommendedName>
</protein>
<dbReference type="PIRSF" id="PIRSF038928">
    <property type="entry name" value="Catalase_clade1-3"/>
    <property type="match status" value="1"/>
</dbReference>
<evidence type="ECO:0000256" key="11">
    <source>
        <dbReference type="PIRSR" id="PIRSR038928-2"/>
    </source>
</evidence>
<sequence>MSEEKKRLTTAFGAPVPNDDDSKTAGPRGPLLMEDYWFIEKLAHFDREVIPERRMHAKGSGAYGTFTVTNDITKYTKAKLFSEVGKKTDMFIRFSTVAGERGAADAERDIRGTAMKFYTEEGNWDLVGNNTPVFFMRDPKRFPDLNHVVKRNPRTNMRDPQANWDFWTNLPEALHQVTIVMSDRGIPASYRHMHMFGSHTYSMFNDKNERVWVKFHFKTQQGIKNLTDQEAAELIGKDRESHQRDLYEAIERGDYPKWTMYIQVMTEEQARELPYNPFDLTKVWYKKDFPLIEVGVVELNRNPENYFAEVEQAAFAPTNIVPGIGFSPDKMLQGRLFSYGDAQRYRLGVNHWQIPVNYPKNAKNFNPYHRDGAMRVMNYVQGNNISYSPNMYGEWQDSKEHQEPALDLFGNADYHNFREDDDNYYEQPGKLFRLMSEDEQQRLFENTARAMEGTTKEVQLRHINNCYKADPAYGEGVAKALGIPMSEVEAASEVEK</sequence>
<dbReference type="EMBL" id="BMEV01000034">
    <property type="protein sequence ID" value="GFZ78060.1"/>
    <property type="molecule type" value="Genomic_DNA"/>
</dbReference>
<dbReference type="InterPro" id="IPR020835">
    <property type="entry name" value="Catalase_sf"/>
</dbReference>
<dbReference type="GO" id="GO:0005737">
    <property type="term" value="C:cytoplasm"/>
    <property type="evidence" value="ECO:0007669"/>
    <property type="project" value="TreeGrafter"/>
</dbReference>
<dbReference type="PROSITE" id="PS51402">
    <property type="entry name" value="CATALASE_3"/>
    <property type="match status" value="1"/>
</dbReference>
<feature type="domain" description="Catalase core" evidence="14">
    <location>
        <begin position="9"/>
        <end position="396"/>
    </location>
</feature>
<evidence type="ECO:0000259" key="14">
    <source>
        <dbReference type="SMART" id="SM01060"/>
    </source>
</evidence>
<dbReference type="Proteomes" id="UP000602050">
    <property type="component" value="Unassembled WGS sequence"/>
</dbReference>
<dbReference type="Pfam" id="PF06628">
    <property type="entry name" value="Catalase-rel"/>
    <property type="match status" value="1"/>
</dbReference>
<feature type="region of interest" description="Disordered" evidence="13">
    <location>
        <begin position="1"/>
        <end position="26"/>
    </location>
</feature>
<evidence type="ECO:0000256" key="1">
    <source>
        <dbReference type="ARBA" id="ARBA00005329"/>
    </source>
</evidence>
<dbReference type="EC" id="1.11.1.6" evidence="2 12"/>
<feature type="active site" evidence="10">
    <location>
        <position position="129"/>
    </location>
</feature>
<dbReference type="PROSITE" id="PS00438">
    <property type="entry name" value="CATALASE_2"/>
    <property type="match status" value="1"/>
</dbReference>
<organism evidence="15 16">
    <name type="scientific">Compostibacillus humi</name>
    <dbReference type="NCBI Taxonomy" id="1245525"/>
    <lineage>
        <taxon>Bacteria</taxon>
        <taxon>Bacillati</taxon>
        <taxon>Bacillota</taxon>
        <taxon>Bacilli</taxon>
        <taxon>Bacillales</taxon>
        <taxon>Bacillaceae</taxon>
        <taxon>Compostibacillus</taxon>
    </lineage>
</organism>
<evidence type="ECO:0000256" key="8">
    <source>
        <dbReference type="ARBA" id="ARBA00023324"/>
    </source>
</evidence>
<feature type="binding site" description="axial binding residue" evidence="11">
    <location>
        <position position="339"/>
    </location>
    <ligand>
        <name>heme</name>
        <dbReference type="ChEBI" id="CHEBI:30413"/>
    </ligand>
    <ligandPart>
        <name>Fe</name>
        <dbReference type="ChEBI" id="CHEBI:18248"/>
    </ligandPart>
</feature>
<comment type="catalytic activity">
    <reaction evidence="9 12">
        <text>2 H2O2 = O2 + 2 H2O</text>
        <dbReference type="Rhea" id="RHEA:20309"/>
        <dbReference type="ChEBI" id="CHEBI:15377"/>
        <dbReference type="ChEBI" id="CHEBI:15379"/>
        <dbReference type="ChEBI" id="CHEBI:16240"/>
        <dbReference type="EC" id="1.11.1.6"/>
    </reaction>
</comment>
<dbReference type="GO" id="GO:0042542">
    <property type="term" value="P:response to hydrogen peroxide"/>
    <property type="evidence" value="ECO:0007669"/>
    <property type="project" value="TreeGrafter"/>
</dbReference>
<dbReference type="InterPro" id="IPR002226">
    <property type="entry name" value="Catalase_haem_BS"/>
</dbReference>
<reference evidence="15" key="1">
    <citation type="journal article" date="2014" name="Int. J. Syst. Evol. Microbiol.">
        <title>Complete genome sequence of Corynebacterium casei LMG S-19264T (=DSM 44701T), isolated from a smear-ripened cheese.</title>
        <authorList>
            <consortium name="US DOE Joint Genome Institute (JGI-PGF)"/>
            <person name="Walter F."/>
            <person name="Albersmeier A."/>
            <person name="Kalinowski J."/>
            <person name="Ruckert C."/>
        </authorList>
    </citation>
    <scope>NUCLEOTIDE SEQUENCE</scope>
    <source>
        <strain evidence="15">CGMCC 1.12360</strain>
    </source>
</reference>
<comment type="caution">
    <text evidence="15">The sequence shown here is derived from an EMBL/GenBank/DDBJ whole genome shotgun (WGS) entry which is preliminary data.</text>
</comment>
<dbReference type="CDD" id="cd08156">
    <property type="entry name" value="catalase_clade_3"/>
    <property type="match status" value="1"/>
</dbReference>
<dbReference type="GO" id="GO:0046872">
    <property type="term" value="F:metal ion binding"/>
    <property type="evidence" value="ECO:0007669"/>
    <property type="project" value="UniProtKB-KW"/>
</dbReference>
<dbReference type="PANTHER" id="PTHR11465">
    <property type="entry name" value="CATALASE"/>
    <property type="match status" value="1"/>
</dbReference>
<evidence type="ECO:0000256" key="13">
    <source>
        <dbReference type="SAM" id="MobiDB-lite"/>
    </source>
</evidence>
<dbReference type="Gene3D" id="2.40.180.10">
    <property type="entry name" value="Catalase core domain"/>
    <property type="match status" value="1"/>
</dbReference>